<dbReference type="InterPro" id="IPR050863">
    <property type="entry name" value="CenT-Element_Derived"/>
</dbReference>
<keyword evidence="3" id="KW-1185">Reference proteome</keyword>
<comment type="caution">
    <text evidence="2">The sequence shown here is derived from an EMBL/GenBank/DDBJ whole genome shotgun (WGS) entry which is preliminary data.</text>
</comment>
<feature type="domain" description="DDE-1" evidence="1">
    <location>
        <begin position="2"/>
        <end position="156"/>
    </location>
</feature>
<sequence length="210" mass="24077">MDGSEKLPPLVIGKAAKPRWHFTNIKSLPLRYESNQNAWMTCKIFLQYLHFLDAKMGVWNKKIILSLDHCSAHPTETSVLRNIRNEFLPPNTTAYLQPMDKSIIKNFKHNFRSHLCKTFLHDLEAKKLLTKISLLAMHMTAASWTSMPQSVIANCFRKAGFTHASVSSRTGDEVEMLVPSDEWETLQEKLEFSSTFDEYVSVDDEALPCK</sequence>
<evidence type="ECO:0000259" key="1">
    <source>
        <dbReference type="Pfam" id="PF03184"/>
    </source>
</evidence>
<protein>
    <recommendedName>
        <fullName evidence="1">DDE-1 domain-containing protein</fullName>
    </recommendedName>
</protein>
<dbReference type="Pfam" id="PF03184">
    <property type="entry name" value="DDE_1"/>
    <property type="match status" value="1"/>
</dbReference>
<dbReference type="PANTHER" id="PTHR19303:SF73">
    <property type="entry name" value="PROTEIN PDC2"/>
    <property type="match status" value="1"/>
</dbReference>
<organism evidence="2 3">
    <name type="scientific">Dryococelus australis</name>
    <dbReference type="NCBI Taxonomy" id="614101"/>
    <lineage>
        <taxon>Eukaryota</taxon>
        <taxon>Metazoa</taxon>
        <taxon>Ecdysozoa</taxon>
        <taxon>Arthropoda</taxon>
        <taxon>Hexapoda</taxon>
        <taxon>Insecta</taxon>
        <taxon>Pterygota</taxon>
        <taxon>Neoptera</taxon>
        <taxon>Polyneoptera</taxon>
        <taxon>Phasmatodea</taxon>
        <taxon>Verophasmatodea</taxon>
        <taxon>Anareolatae</taxon>
        <taxon>Phasmatidae</taxon>
        <taxon>Eurycanthinae</taxon>
        <taxon>Dryococelus</taxon>
    </lineage>
</organism>
<evidence type="ECO:0000313" key="3">
    <source>
        <dbReference type="Proteomes" id="UP001159363"/>
    </source>
</evidence>
<evidence type="ECO:0000313" key="2">
    <source>
        <dbReference type="EMBL" id="KAJ8888646.1"/>
    </source>
</evidence>
<accession>A0ABQ9HW94</accession>
<proteinExistence type="predicted"/>
<dbReference type="EMBL" id="JARBHB010000003">
    <property type="protein sequence ID" value="KAJ8888646.1"/>
    <property type="molecule type" value="Genomic_DNA"/>
</dbReference>
<dbReference type="InterPro" id="IPR004875">
    <property type="entry name" value="DDE_SF_endonuclease_dom"/>
</dbReference>
<dbReference type="Proteomes" id="UP001159363">
    <property type="component" value="Chromosome 3"/>
</dbReference>
<name>A0ABQ9HW94_9NEOP</name>
<reference evidence="2 3" key="1">
    <citation type="submission" date="2023-02" db="EMBL/GenBank/DDBJ databases">
        <title>LHISI_Scaffold_Assembly.</title>
        <authorList>
            <person name="Stuart O.P."/>
            <person name="Cleave R."/>
            <person name="Magrath M.J.L."/>
            <person name="Mikheyev A.S."/>
        </authorList>
    </citation>
    <scope>NUCLEOTIDE SEQUENCE [LARGE SCALE GENOMIC DNA]</scope>
    <source>
        <strain evidence="2">Daus_M_001</strain>
        <tissue evidence="2">Leg muscle</tissue>
    </source>
</reference>
<dbReference type="PANTHER" id="PTHR19303">
    <property type="entry name" value="TRANSPOSON"/>
    <property type="match status" value="1"/>
</dbReference>
<gene>
    <name evidence="2" type="ORF">PR048_008138</name>
</gene>